<name>A0AA48K830_9BACT</name>
<sequence length="215" mass="23654">MTSHPAITISRSLGSGGTEVGFLVARRLGWHFCDRRILRLAAGAMGHSVASLAHQEDHPCGFKDWLMTIFALGSPEAPFTLLKEVPIYSRDLFDVQRAVMQRMVEHAPSVIVGRGGFIALKDRPDALHVSLHADLEFRIESLMRRHKVADRRAALAAIEDSDRGRAGFIRAISGADWRDPRHFDLVLDPSALGPEACVEAIVKEAGLRFGLGREA</sequence>
<protein>
    <submittedName>
        <fullName evidence="1">Cytidylate kinase</fullName>
    </submittedName>
</protein>
<reference evidence="2" key="1">
    <citation type="journal article" date="2023" name="Int. J. Syst. Evol. Microbiol.">
        <title>Mesoterricola silvestris gen. nov., sp. nov., Mesoterricola sediminis sp. nov., Geothrix oryzae sp. nov., Geothrix edaphica sp. nov., Geothrix rubra sp. nov., and Geothrix limicola sp. nov., six novel members of Acidobacteriota isolated from soils.</title>
        <authorList>
            <person name="Itoh H."/>
            <person name="Sugisawa Y."/>
            <person name="Mise K."/>
            <person name="Xu Z."/>
            <person name="Kuniyasu M."/>
            <person name="Ushijima N."/>
            <person name="Kawano K."/>
            <person name="Kobayashi E."/>
            <person name="Shiratori Y."/>
            <person name="Masuda Y."/>
            <person name="Senoo K."/>
        </authorList>
    </citation>
    <scope>NUCLEOTIDE SEQUENCE [LARGE SCALE GENOMIC DNA]</scope>
    <source>
        <strain evidence="2">W79</strain>
    </source>
</reference>
<organism evidence="1 2">
    <name type="scientific">Mesoterricola silvestris</name>
    <dbReference type="NCBI Taxonomy" id="2927979"/>
    <lineage>
        <taxon>Bacteria</taxon>
        <taxon>Pseudomonadati</taxon>
        <taxon>Acidobacteriota</taxon>
        <taxon>Holophagae</taxon>
        <taxon>Holophagales</taxon>
        <taxon>Holophagaceae</taxon>
        <taxon>Mesoterricola</taxon>
    </lineage>
</organism>
<dbReference type="AlphaFoldDB" id="A0AA48K830"/>
<gene>
    <name evidence="1" type="ORF">METEAL_08790</name>
</gene>
<accession>A0AA48K830</accession>
<keyword evidence="2" id="KW-1185">Reference proteome</keyword>
<dbReference type="Proteomes" id="UP001238179">
    <property type="component" value="Chromosome"/>
</dbReference>
<dbReference type="EMBL" id="AP027080">
    <property type="protein sequence ID" value="BDU71705.1"/>
    <property type="molecule type" value="Genomic_DNA"/>
</dbReference>
<dbReference type="InterPro" id="IPR027417">
    <property type="entry name" value="P-loop_NTPase"/>
</dbReference>
<evidence type="ECO:0000313" key="1">
    <source>
        <dbReference type="EMBL" id="BDU71705.1"/>
    </source>
</evidence>
<keyword evidence="1" id="KW-0418">Kinase</keyword>
<dbReference type="Pfam" id="PF13189">
    <property type="entry name" value="Cytidylate_kin2"/>
    <property type="match status" value="1"/>
</dbReference>
<dbReference type="Gene3D" id="3.40.50.300">
    <property type="entry name" value="P-loop containing nucleotide triphosphate hydrolases"/>
    <property type="match status" value="1"/>
</dbReference>
<dbReference type="SUPFAM" id="SSF52540">
    <property type="entry name" value="P-loop containing nucleoside triphosphate hydrolases"/>
    <property type="match status" value="1"/>
</dbReference>
<proteinExistence type="predicted"/>
<evidence type="ECO:0000313" key="2">
    <source>
        <dbReference type="Proteomes" id="UP001238179"/>
    </source>
</evidence>
<dbReference type="KEGG" id="msil:METEAL_08790"/>
<dbReference type="RefSeq" id="WP_316414608.1">
    <property type="nucleotide sequence ID" value="NZ_AP027080.1"/>
</dbReference>
<dbReference type="GO" id="GO:0016301">
    <property type="term" value="F:kinase activity"/>
    <property type="evidence" value="ECO:0007669"/>
    <property type="project" value="UniProtKB-KW"/>
</dbReference>
<keyword evidence="1" id="KW-0808">Transferase</keyword>